<keyword evidence="2" id="KW-1185">Reference proteome</keyword>
<gene>
    <name evidence="1" type="ORF">O0R46_02960</name>
</gene>
<evidence type="ECO:0000313" key="2">
    <source>
        <dbReference type="Proteomes" id="UP001164187"/>
    </source>
</evidence>
<reference evidence="1" key="1">
    <citation type="submission" date="2022-12" db="EMBL/GenBank/DDBJ databases">
        <title>Peptostreptococcus.</title>
        <authorList>
            <person name="Lee S.H."/>
        </authorList>
    </citation>
    <scope>NUCLEOTIDE SEQUENCE</scope>
    <source>
        <strain evidence="1">CBA3647</strain>
    </source>
</reference>
<sequence length="79" mass="9447">MEFRRFKLLTDDEKQKERFLELCDDKNLSRENLKLICETITTHEILRCGPYEKYGIQITENKYSNEKVVRSHNGVVILI</sequence>
<dbReference type="EMBL" id="CP114052">
    <property type="protein sequence ID" value="WAW15420.1"/>
    <property type="molecule type" value="Genomic_DNA"/>
</dbReference>
<proteinExistence type="predicted"/>
<dbReference type="Proteomes" id="UP001164187">
    <property type="component" value="Chromosome"/>
</dbReference>
<accession>A0ABY7JTY0</accession>
<organism evidence="1 2">
    <name type="scientific">Peptostreptococcus equinus</name>
    <dbReference type="NCBI Taxonomy" id="3003601"/>
    <lineage>
        <taxon>Bacteria</taxon>
        <taxon>Bacillati</taxon>
        <taxon>Bacillota</taxon>
        <taxon>Clostridia</taxon>
        <taxon>Peptostreptococcales</taxon>
        <taxon>Peptostreptococcaceae</taxon>
        <taxon>Peptostreptococcus</taxon>
    </lineage>
</organism>
<dbReference type="RefSeq" id="WP_269312093.1">
    <property type="nucleotide sequence ID" value="NZ_CP114052.1"/>
</dbReference>
<protein>
    <submittedName>
        <fullName evidence="1">Uncharacterized protein</fullName>
    </submittedName>
</protein>
<name>A0ABY7JTY0_9FIRM</name>
<evidence type="ECO:0000313" key="1">
    <source>
        <dbReference type="EMBL" id="WAW15420.1"/>
    </source>
</evidence>